<sequence length="145" mass="15478">MTEPTAIGALNSERIVVRPSPTVVTYLAATRWNDRLPALVQARLIEAFQNSDGVRAVSPPGGAQVSDYGLVTDLRAFEVNAYDRQAVAELNARIIADSNGRVVASRRFRTVVPIPDTEAATVTAGLNAAFEGLSRDVVAWTLGAI</sequence>
<dbReference type="EMBL" id="AWXZ01000035">
    <property type="protein sequence ID" value="ESR24242.1"/>
    <property type="molecule type" value="Genomic_DNA"/>
</dbReference>
<protein>
    <submittedName>
        <fullName evidence="2">Putative ABC transporter protein</fullName>
    </submittedName>
</protein>
<dbReference type="Proteomes" id="UP000017819">
    <property type="component" value="Unassembled WGS sequence"/>
</dbReference>
<dbReference type="STRING" id="631454.N177_2691"/>
<feature type="domain" description="ABC-type transport auxiliary lipoprotein component" evidence="1">
    <location>
        <begin position="4"/>
        <end position="137"/>
    </location>
</feature>
<dbReference type="InterPro" id="IPR005586">
    <property type="entry name" value="ABC_trans_aux"/>
</dbReference>
<proteinExistence type="predicted"/>
<comment type="caution">
    <text evidence="2">The sequence shown here is derived from an EMBL/GenBank/DDBJ whole genome shotgun (WGS) entry which is preliminary data.</text>
</comment>
<name>V4QWU3_9HYPH</name>
<dbReference type="SUPFAM" id="SSF159594">
    <property type="entry name" value="XCC0632-like"/>
    <property type="match status" value="1"/>
</dbReference>
<dbReference type="Gene3D" id="3.40.50.10610">
    <property type="entry name" value="ABC-type transport auxiliary lipoprotein component"/>
    <property type="match status" value="1"/>
</dbReference>
<organism evidence="2 3">
    <name type="scientific">Lutibaculum baratangense AMV1</name>
    <dbReference type="NCBI Taxonomy" id="631454"/>
    <lineage>
        <taxon>Bacteria</taxon>
        <taxon>Pseudomonadati</taxon>
        <taxon>Pseudomonadota</taxon>
        <taxon>Alphaproteobacteria</taxon>
        <taxon>Hyphomicrobiales</taxon>
        <taxon>Tepidamorphaceae</taxon>
        <taxon>Lutibaculum</taxon>
    </lineage>
</organism>
<dbReference type="AlphaFoldDB" id="V4QWU3"/>
<evidence type="ECO:0000313" key="2">
    <source>
        <dbReference type="EMBL" id="ESR24242.1"/>
    </source>
</evidence>
<dbReference type="Pfam" id="PF03886">
    <property type="entry name" value="ABC_trans_aux"/>
    <property type="match status" value="1"/>
</dbReference>
<keyword evidence="3" id="KW-1185">Reference proteome</keyword>
<reference evidence="2 3" key="1">
    <citation type="journal article" date="2014" name="Genome Announc.">
        <title>Draft Genome Sequence of Lutibaculum baratangense Strain AMV1T, Isolated from a Mud Volcano in Andamans, India.</title>
        <authorList>
            <person name="Singh A."/>
            <person name="Sreenivas A."/>
            <person name="Sathyanarayana Reddy G."/>
            <person name="Pinnaka A.K."/>
            <person name="Shivaji S."/>
        </authorList>
    </citation>
    <scope>NUCLEOTIDE SEQUENCE [LARGE SCALE GENOMIC DNA]</scope>
    <source>
        <strain evidence="2 3">AMV1</strain>
    </source>
</reference>
<accession>V4QWU3</accession>
<gene>
    <name evidence="2" type="ORF">N177_2691</name>
</gene>
<evidence type="ECO:0000259" key="1">
    <source>
        <dbReference type="Pfam" id="PF03886"/>
    </source>
</evidence>
<dbReference type="eggNOG" id="COG3218">
    <property type="taxonomic scope" value="Bacteria"/>
</dbReference>
<evidence type="ECO:0000313" key="3">
    <source>
        <dbReference type="Proteomes" id="UP000017819"/>
    </source>
</evidence>